<dbReference type="InterPro" id="IPR054544">
    <property type="entry name" value="Pest_crys_Cry1Aa_dom-IV"/>
</dbReference>
<feature type="chain" id="PRO_5038927918" evidence="1">
    <location>
        <begin position="32"/>
        <end position="2264"/>
    </location>
</feature>
<name>A0A1S7FY29_9LIST</name>
<evidence type="ECO:0000313" key="4">
    <source>
        <dbReference type="EMBL" id="AQY52310.1"/>
    </source>
</evidence>
<keyword evidence="1" id="KW-0732">Signal</keyword>
<dbReference type="Proteomes" id="UP000223060">
    <property type="component" value="Chromosome"/>
</dbReference>
<feature type="domain" description="Bacterial Ig" evidence="3">
    <location>
        <begin position="1923"/>
        <end position="2003"/>
    </location>
</feature>
<dbReference type="InterPro" id="IPR046746">
    <property type="entry name" value="Big_15"/>
</dbReference>
<feature type="domain" description="Pesticidal crystal protein Cry1Aa" evidence="2">
    <location>
        <begin position="1772"/>
        <end position="1832"/>
    </location>
</feature>
<dbReference type="InterPro" id="IPR026876">
    <property type="entry name" value="Fn3_assoc_repeat"/>
</dbReference>
<feature type="domain" description="Bacterial Ig" evidence="3">
    <location>
        <begin position="2181"/>
        <end position="2262"/>
    </location>
</feature>
<feature type="domain" description="Bacterial Ig" evidence="3">
    <location>
        <begin position="1838"/>
        <end position="1918"/>
    </location>
</feature>
<keyword evidence="5" id="KW-1185">Reference proteome</keyword>
<dbReference type="Pfam" id="PF13287">
    <property type="entry name" value="Fn3_assoc"/>
    <property type="match status" value="3"/>
</dbReference>
<evidence type="ECO:0000259" key="3">
    <source>
        <dbReference type="Pfam" id="PF20622"/>
    </source>
</evidence>
<feature type="domain" description="Bacterial Ig" evidence="3">
    <location>
        <begin position="2015"/>
        <end position="2091"/>
    </location>
</feature>
<protein>
    <submittedName>
        <fullName evidence="4">Uncharacterized protein</fullName>
    </submittedName>
</protein>
<dbReference type="Pfam" id="PF18449">
    <property type="entry name" value="Endotoxin_C2"/>
    <property type="match status" value="1"/>
</dbReference>
<gene>
    <name evidence="4" type="ORF">UE46_15680</name>
</gene>
<organism evidence="4 5">
    <name type="scientific">Listeria weihenstephanensis</name>
    <dbReference type="NCBI Taxonomy" id="1006155"/>
    <lineage>
        <taxon>Bacteria</taxon>
        <taxon>Bacillati</taxon>
        <taxon>Bacillota</taxon>
        <taxon>Bacilli</taxon>
        <taxon>Bacillales</taxon>
        <taxon>Listeriaceae</taxon>
        <taxon>Listeria</taxon>
    </lineage>
</organism>
<dbReference type="KEGG" id="lwi:UE46_15680"/>
<accession>A0A1S7FY29</accession>
<feature type="signal peptide" evidence="1">
    <location>
        <begin position="1"/>
        <end position="31"/>
    </location>
</feature>
<feature type="domain" description="Bacterial Ig" evidence="3">
    <location>
        <begin position="2101"/>
        <end position="2177"/>
    </location>
</feature>
<dbReference type="Pfam" id="PF20622">
    <property type="entry name" value="Big_15"/>
    <property type="match status" value="5"/>
</dbReference>
<sequence length="2264" mass="244358">MILNMKFKKKFGLKVLSVAMIASLMVPTSIGNIVFAETAVPQKTESISQNEQTFSHKKEYPIKKGTDDVEVSGSAVNLTSTGLDLHGVVSGVPQATYLRFADVTIPSDAKISNAYISFTTRDASSASQSTTINITGEIGTQAEFTNTVASFNNRTFTKAAISMTTPVVATNTVFNTNDVSSILNEMRANTADIQNYVFKVAGSGLGAFVMRSYESNATMAPKLIVEYTSPSGDYTANISNTSDDAEETGVSNAIQLNAEMKIGGYASTTLTPANKEISGFRFGNVELPENAEIEDAYLEFTTRATVADRVSNMVISSELGNPATYANIAGNISQRNYTSSTIKYQQPSFTTANQAVRTPNLKNIIDETRLMGWENGSALAFKVDGDNYIGSIYQAGSTAAYQPKLVIKYKYSENGAVSDDLITDPAKIKNVFINEVASIGTDAENTGWIELFNNNDAPVLFQNNVFLSDDAATLDKSELKNLYIPAKGYRIVKADGTQNNASANFTLGDRATKLYLSTKYNNSSNTIDSFDVRKMNFNETIGRFNDGDASLVTFKPGTYGSSNNAATPIVTVTASQKTGIYAKAFDLTLTTDSINTIKYTTDGSIPSETNGTAYTKPITIDKNMTVKAYAYNAKQNSGVQSYTYSIREDAESIPLAKKEYTVKAGTDDAAVTSTSVNSTSTGLNLNGVLNAVPQSTFVRFADVSIPEDAVITKAHLVFTTRDASSTPTNFTVTGEIGNGDAFATTVDSFNNRKLTNSAIKTATPAKVAANDLVNTDDLTPIIEEMRSANPDLKNLVFKVDGDKTGAYIARSYESSSAMAPKLVLEYYSGSGDFSGQVATASDDAEEYGTAKAIELNASLRIGGYYAASLVPAYKDISAFRFANVTIPESAEIEDAYMEFTTDATTANKVSSNLEIRSELGNPETYKSVVGNITSREYGNLAVKYSQPAFATANQTVRTANLKDIINENRLAGWKDGQAMAFRLDGDNYIGSVFQGGSAKSARLIIKYKNSGKGPSIEGALTTPDKIKNVYINELSSEGTANSKAAWIELYNDNDVPVILDKGMYITDKTKTLDKFEFSNLLIPAKGYRVLYSDKAPELGNNHLSFEIGGSGDVVLSAKIGSEMKTVDSIKYTKQSYNQSFGRVQDGSKNLTLFTSDTFGKSNNDGQVNYVVTFSKERGMYDTGFDLTLSSKAGTTLKYTLDGSDPSATKGTTYTGPITINKTTVVKVYGYDAAGNTGVISSTYVLRDNYKNEVTSGYQWQFKNTITSEEYAKGMSDFPVVSVTGDASALNATTQTPGTFEFLDTHMNSGGTNFFSYSGAKKFGQVSAGQYNSGVSVKFHRDYGAKKAKYSFFDPVPGDAFPVVNKFSKLELKEGQDGPQNDIYNLGYNRYDETVTNTLAKQMGKIALSTKYVHYFYNGKYMGVKTMREDFGQNMFEEYFGGDDDDYTKIRFQDGYFVPGIVESGDGDTNILTKVKAVAAAKNFQEFKNYVDVEDLIKTQILFMFVDTEQEVDAVVSNDILNGSGTKMKFNINDTDGAFYNNGGTGTSQSALAGGGGTYRYKWNVDYVSRRGAGALFGSFSGDSTTATAGNLEFKTLVKDQVLAQIGPANGNFTGTTGAPLSVNNVQQLILDNQKELDSAYKLDAAFMGARSTIYKDWLTMQTKVQSQMTDRVKFSLEMWLKYNMAHTLQNVDIVTTSAGVTLDNPNANTDVYYTTDGSDPMGADGIVSTKATKYTPGTTLDKTTTLTVRAFTTNNWGPMIDNALAAEQAKTEAAAKKAVSELFADNNPASGSLKDTTDQKAIDAAQKAVDAVSDTTAKAALQKQLNTAAELLKSKTSGSITTNDFSIGKDNYVKGTYTGAVSKIGLEINGTSLQIINATGSPYQYYAKGKINATTDIVYAIGYDANGKELQKTKVNVQKQTSGQLTPNTFYIGKDNYVTGQLSGDIAKISLTVNGTEGTKIGVTAPDFKYYANNLIRNLTDVVKITAYDTDGQVLDTKSIIVAKEVTTTGAITSIATFNIGKDNYITGQLSGDIAKISLTVNNVESTKISVTAPDFKYYANNVIRNQTDIVKITGYDNTGKLLDTKTVTIAKETTGVINSVSAFNLGKDGYVTGTYTDDIARVELQVNNVTLQRINVTDGIIKYYAKTSIKQTSDIVKLVGYNTAGVAVSTKTVPVISVNGTITANPFLIGVDSYVKGQYTGDIVKISLTVNGAKQTTINVPIPGPDFQYYAKTLIKNETDIVVLTAYDAIGTILQTSNIVVYK</sequence>
<evidence type="ECO:0000313" key="5">
    <source>
        <dbReference type="Proteomes" id="UP000223060"/>
    </source>
</evidence>
<reference evidence="5" key="1">
    <citation type="submission" date="2015-03" db="EMBL/GenBank/DDBJ databases">
        <authorList>
            <person name="Ferrari E."/>
            <person name="Walter M.C."/>
            <person name="Huptas C."/>
            <person name="Scherer S."/>
            <person name="Mueller-Herbst S."/>
        </authorList>
    </citation>
    <scope>NUCLEOTIDE SEQUENCE [LARGE SCALE GENOMIC DNA]</scope>
    <source>
        <strain evidence="5">LWP01</strain>
    </source>
</reference>
<evidence type="ECO:0000256" key="1">
    <source>
        <dbReference type="SAM" id="SignalP"/>
    </source>
</evidence>
<proteinExistence type="predicted"/>
<dbReference type="EMBL" id="CP011102">
    <property type="protein sequence ID" value="AQY52310.1"/>
    <property type="molecule type" value="Genomic_DNA"/>
</dbReference>
<evidence type="ECO:0000259" key="2">
    <source>
        <dbReference type="Pfam" id="PF18449"/>
    </source>
</evidence>